<feature type="compositionally biased region" description="Low complexity" evidence="11">
    <location>
        <begin position="17"/>
        <end position="27"/>
    </location>
</feature>
<feature type="compositionally biased region" description="Low complexity" evidence="11">
    <location>
        <begin position="46"/>
        <end position="63"/>
    </location>
</feature>
<keyword evidence="8" id="KW-0539">Nucleus</keyword>
<comment type="subcellular location">
    <subcellularLocation>
        <location evidence="1">Nucleus</location>
        <location evidence="1">Nuclear pore complex</location>
    </subcellularLocation>
</comment>
<feature type="compositionally biased region" description="Low complexity" evidence="11">
    <location>
        <begin position="89"/>
        <end position="110"/>
    </location>
</feature>
<evidence type="ECO:0000256" key="9">
    <source>
        <dbReference type="ARBA" id="ARBA00026227"/>
    </source>
</evidence>
<feature type="compositionally biased region" description="Pro residues" evidence="11">
    <location>
        <begin position="67"/>
        <end position="76"/>
    </location>
</feature>
<dbReference type="InterPro" id="IPR038506">
    <property type="entry name" value="GLE1-like_sf"/>
</dbReference>
<dbReference type="InterPro" id="IPR012476">
    <property type="entry name" value="GLE1"/>
</dbReference>
<dbReference type="GO" id="GO:0016973">
    <property type="term" value="P:poly(A)+ mRNA export from nucleus"/>
    <property type="evidence" value="ECO:0007669"/>
    <property type="project" value="InterPro"/>
</dbReference>
<evidence type="ECO:0000256" key="6">
    <source>
        <dbReference type="ARBA" id="ARBA00023010"/>
    </source>
</evidence>
<evidence type="ECO:0000256" key="3">
    <source>
        <dbReference type="ARBA" id="ARBA00022448"/>
    </source>
</evidence>
<proteinExistence type="inferred from homology"/>
<dbReference type="GO" id="GO:0044614">
    <property type="term" value="C:nuclear pore cytoplasmic filaments"/>
    <property type="evidence" value="ECO:0007669"/>
    <property type="project" value="TreeGrafter"/>
</dbReference>
<keyword evidence="3" id="KW-0813">Transport</keyword>
<dbReference type="PANTHER" id="PTHR12960">
    <property type="entry name" value="GLE-1-RELATED"/>
    <property type="match status" value="1"/>
</dbReference>
<evidence type="ECO:0000256" key="11">
    <source>
        <dbReference type="SAM" id="MobiDB-lite"/>
    </source>
</evidence>
<organism evidence="12 13">
    <name type="scientific">Rhodotorula paludigena</name>
    <dbReference type="NCBI Taxonomy" id="86838"/>
    <lineage>
        <taxon>Eukaryota</taxon>
        <taxon>Fungi</taxon>
        <taxon>Dikarya</taxon>
        <taxon>Basidiomycota</taxon>
        <taxon>Pucciniomycotina</taxon>
        <taxon>Microbotryomycetes</taxon>
        <taxon>Sporidiobolales</taxon>
        <taxon>Sporidiobolaceae</taxon>
        <taxon>Rhodotorula</taxon>
    </lineage>
</organism>
<keyword evidence="5" id="KW-0653">Protein transport</keyword>
<dbReference type="EMBL" id="BQKY01000013">
    <property type="protein sequence ID" value="GJN93082.1"/>
    <property type="molecule type" value="Genomic_DNA"/>
</dbReference>
<feature type="region of interest" description="Disordered" evidence="11">
    <location>
        <begin position="1"/>
        <end position="176"/>
    </location>
</feature>
<feature type="compositionally biased region" description="Basic and acidic residues" evidence="11">
    <location>
        <begin position="276"/>
        <end position="346"/>
    </location>
</feature>
<accession>A0AAV5GVK6</accession>
<name>A0AAV5GVK6_9BASI</name>
<dbReference type="Pfam" id="PF07817">
    <property type="entry name" value="GLE1"/>
    <property type="match status" value="1"/>
</dbReference>
<gene>
    <name evidence="12" type="ORF">Rhopal_006127-T1</name>
</gene>
<sequence length="676" mass="73723">MRFGLDQHDNSSDEDSPPAASASSSRPCVALITSRQSDAHSLAPHSTSIRSTTPSRLRTSTTTAAPPLEPFDPPPVRIVHPPSLKHSFRQSLASPASSSSSGETEQLFSSSDEEDEDEAEELDSDTDEFDSEEEAWPVAPVNSVGVRGWRRSGQGASSYKGKGRATDSLDPPRLYGAPDELEAWNDKERAASWAAANRTFHLSLSRAKSLSPALARSQPSSSSASGDISSIQSLLSQLALQQKEETAALVRSFEQRNAALWDSIEASIRAAEAEEGERQRVLAEARRKEEEAERKAKEMREAAQKKAEEERLEAERRKKEEDDKAEAERKKAEEAQAKRAEEEKAAAAKASALGLPSGDAEGSPKAEFERWTAKMQHIKQAVLPVVSQNPAWRKACFQAKRSITPKIGQLTSSAEAISRIITQLDELLSSLRAPPPAGPGAPEPYTWTLNHLAKALVKQAETEVTAKLGTAYPLGRVVVGLLARGHTELGDVLMARLVKKCFWLTGHWPQKQPGQTDEAHQKTLGHAPPTSSETLVQYAERMSGLVALYAAILQTSPLDPPQGPCPPSALANIPPHFRPAAGWRWLVLVLRAPLVALEPTPLLLVTFFEIAGEALVEVYGRQFAKFLEVLLREGVREGKAGFSDKAKSSTVRLLLWLEEWEKTGRVECASGRQVDP</sequence>
<feature type="compositionally biased region" description="Acidic residues" evidence="11">
    <location>
        <begin position="111"/>
        <end position="135"/>
    </location>
</feature>
<evidence type="ECO:0000256" key="10">
    <source>
        <dbReference type="ARBA" id="ARBA00029983"/>
    </source>
</evidence>
<dbReference type="Gene3D" id="1.25.40.510">
    <property type="entry name" value="GLE1-like"/>
    <property type="match status" value="1"/>
</dbReference>
<dbReference type="GO" id="GO:0031369">
    <property type="term" value="F:translation initiation factor binding"/>
    <property type="evidence" value="ECO:0007669"/>
    <property type="project" value="TreeGrafter"/>
</dbReference>
<protein>
    <recommendedName>
        <fullName evidence="9">mRNA export factor GLE1</fullName>
    </recommendedName>
    <alternativeName>
        <fullName evidence="10">Nucleoporin GLE1</fullName>
    </alternativeName>
</protein>
<evidence type="ECO:0000313" key="13">
    <source>
        <dbReference type="Proteomes" id="UP001342314"/>
    </source>
</evidence>
<evidence type="ECO:0000256" key="5">
    <source>
        <dbReference type="ARBA" id="ARBA00022927"/>
    </source>
</evidence>
<evidence type="ECO:0000313" key="12">
    <source>
        <dbReference type="EMBL" id="GJN93082.1"/>
    </source>
</evidence>
<dbReference type="Proteomes" id="UP001342314">
    <property type="component" value="Unassembled WGS sequence"/>
</dbReference>
<comment type="caution">
    <text evidence="12">The sequence shown here is derived from an EMBL/GenBank/DDBJ whole genome shotgun (WGS) entry which is preliminary data.</text>
</comment>
<keyword evidence="13" id="KW-1185">Reference proteome</keyword>
<evidence type="ECO:0000256" key="2">
    <source>
        <dbReference type="ARBA" id="ARBA00011056"/>
    </source>
</evidence>
<feature type="compositionally biased region" description="Basic and acidic residues" evidence="11">
    <location>
        <begin position="1"/>
        <end position="11"/>
    </location>
</feature>
<feature type="region of interest" description="Disordered" evidence="11">
    <location>
        <begin position="271"/>
        <end position="364"/>
    </location>
</feature>
<reference evidence="12 13" key="1">
    <citation type="submission" date="2021-12" db="EMBL/GenBank/DDBJ databases">
        <title>High titer production of polyol ester of fatty acids by Rhodotorula paludigena BS15 towards product separation-free biomass refinery.</title>
        <authorList>
            <person name="Mano J."/>
            <person name="Ono H."/>
            <person name="Tanaka T."/>
            <person name="Naito K."/>
            <person name="Sushida H."/>
            <person name="Ike M."/>
            <person name="Tokuyasu K."/>
            <person name="Kitaoka M."/>
        </authorList>
    </citation>
    <scope>NUCLEOTIDE SEQUENCE [LARGE SCALE GENOMIC DNA]</scope>
    <source>
        <strain evidence="12 13">BS15</strain>
    </source>
</reference>
<evidence type="ECO:0000256" key="7">
    <source>
        <dbReference type="ARBA" id="ARBA00023132"/>
    </source>
</evidence>
<evidence type="ECO:0000256" key="1">
    <source>
        <dbReference type="ARBA" id="ARBA00004567"/>
    </source>
</evidence>
<dbReference type="GO" id="GO:0015031">
    <property type="term" value="P:protein transport"/>
    <property type="evidence" value="ECO:0007669"/>
    <property type="project" value="UniProtKB-KW"/>
</dbReference>
<dbReference type="GO" id="GO:0000822">
    <property type="term" value="F:inositol hexakisphosphate binding"/>
    <property type="evidence" value="ECO:0007669"/>
    <property type="project" value="TreeGrafter"/>
</dbReference>
<comment type="similarity">
    <text evidence="2">Belongs to the GLE1 family.</text>
</comment>
<dbReference type="GO" id="GO:0005737">
    <property type="term" value="C:cytoplasm"/>
    <property type="evidence" value="ECO:0007669"/>
    <property type="project" value="TreeGrafter"/>
</dbReference>
<keyword evidence="7" id="KW-0906">Nuclear pore complex</keyword>
<keyword evidence="4" id="KW-0509">mRNA transport</keyword>
<dbReference type="PANTHER" id="PTHR12960:SF0">
    <property type="entry name" value="MRNA EXPORT FACTOR GLE1"/>
    <property type="match status" value="1"/>
</dbReference>
<dbReference type="AlphaFoldDB" id="A0AAV5GVK6"/>
<keyword evidence="6" id="KW-0811">Translocation</keyword>
<evidence type="ECO:0000256" key="8">
    <source>
        <dbReference type="ARBA" id="ARBA00023242"/>
    </source>
</evidence>
<dbReference type="GO" id="GO:0005543">
    <property type="term" value="F:phospholipid binding"/>
    <property type="evidence" value="ECO:0007669"/>
    <property type="project" value="TreeGrafter"/>
</dbReference>
<feature type="region of interest" description="Disordered" evidence="11">
    <location>
        <begin position="209"/>
        <end position="228"/>
    </location>
</feature>
<evidence type="ECO:0000256" key="4">
    <source>
        <dbReference type="ARBA" id="ARBA00022816"/>
    </source>
</evidence>